<protein>
    <recommendedName>
        <fullName evidence="4">Secreted protein</fullName>
    </recommendedName>
</protein>
<proteinExistence type="predicted"/>
<sequence length="117" mass="12815">MPGKAHEAMLLAWLVGSLPPHHARDLPVYLPHGSPTVKGQWRLGGREHNPLILCPPPPQVPHRLLSFQLIPGLQVVLLCGPSPSLQRLVDRFWLPLIEPLRASAHAVPRCLLPGVLG</sequence>
<evidence type="ECO:0008006" key="4">
    <source>
        <dbReference type="Google" id="ProtNLM"/>
    </source>
</evidence>
<evidence type="ECO:0000313" key="3">
    <source>
        <dbReference type="Proteomes" id="UP000694392"/>
    </source>
</evidence>
<dbReference type="AlphaFoldDB" id="A0A8D0HL62"/>
<dbReference type="Proteomes" id="UP000694392">
    <property type="component" value="Unplaced"/>
</dbReference>
<dbReference type="GeneTree" id="ENSGT01100000267133"/>
<dbReference type="PANTHER" id="PTHR13559:SF1">
    <property type="entry name" value="PROTEIN FUZZY HOMOLOG"/>
    <property type="match status" value="1"/>
</dbReference>
<keyword evidence="1" id="KW-0732">Signal</keyword>
<evidence type="ECO:0000256" key="1">
    <source>
        <dbReference type="SAM" id="SignalP"/>
    </source>
</evidence>
<accession>A0A8D0HL62</accession>
<feature type="chain" id="PRO_5034476025" description="Secreted protein" evidence="1">
    <location>
        <begin position="24"/>
        <end position="117"/>
    </location>
</feature>
<dbReference type="GO" id="GO:1905515">
    <property type="term" value="P:non-motile cilium assembly"/>
    <property type="evidence" value="ECO:0007669"/>
    <property type="project" value="TreeGrafter"/>
</dbReference>
<reference evidence="2" key="2">
    <citation type="submission" date="2025-09" db="UniProtKB">
        <authorList>
            <consortium name="Ensembl"/>
        </authorList>
    </citation>
    <scope>IDENTIFICATION</scope>
</reference>
<name>A0A8D0HL62_SPHPU</name>
<feature type="signal peptide" evidence="1">
    <location>
        <begin position="1"/>
        <end position="23"/>
    </location>
</feature>
<reference evidence="2" key="1">
    <citation type="submission" date="2025-08" db="UniProtKB">
        <authorList>
            <consortium name="Ensembl"/>
        </authorList>
    </citation>
    <scope>IDENTIFICATION</scope>
</reference>
<dbReference type="PANTHER" id="PTHR13559">
    <property type="entry name" value="INTRACELLULAR TRAFFIC PROTEIN-RELATED"/>
    <property type="match status" value="1"/>
</dbReference>
<evidence type="ECO:0000313" key="2">
    <source>
        <dbReference type="Ensembl" id="ENSSPUP00000021412.1"/>
    </source>
</evidence>
<dbReference type="InterPro" id="IPR026069">
    <property type="entry name" value="Fuzzy"/>
</dbReference>
<keyword evidence="3" id="KW-1185">Reference proteome</keyword>
<dbReference type="OMA" id="CLPPDIS"/>
<dbReference type="Ensembl" id="ENSSPUT00000022826.1">
    <property type="protein sequence ID" value="ENSSPUP00000021412.1"/>
    <property type="gene ID" value="ENSSPUG00000016455.1"/>
</dbReference>
<organism evidence="2 3">
    <name type="scientific">Sphenodon punctatus</name>
    <name type="common">Tuatara</name>
    <name type="synonym">Hatteria punctata</name>
    <dbReference type="NCBI Taxonomy" id="8508"/>
    <lineage>
        <taxon>Eukaryota</taxon>
        <taxon>Metazoa</taxon>
        <taxon>Chordata</taxon>
        <taxon>Craniata</taxon>
        <taxon>Vertebrata</taxon>
        <taxon>Euteleostomi</taxon>
        <taxon>Lepidosauria</taxon>
        <taxon>Sphenodontia</taxon>
        <taxon>Sphenodontidae</taxon>
        <taxon>Sphenodon</taxon>
    </lineage>
</organism>